<proteinExistence type="predicted"/>
<keyword evidence="2" id="KW-1185">Reference proteome</keyword>
<comment type="caution">
    <text evidence="1">The sequence shown here is derived from an EMBL/GenBank/DDBJ whole genome shotgun (WGS) entry which is preliminary data.</text>
</comment>
<organism evidence="1 2">
    <name type="scientific">Smittium megazygosporum</name>
    <dbReference type="NCBI Taxonomy" id="133381"/>
    <lineage>
        <taxon>Eukaryota</taxon>
        <taxon>Fungi</taxon>
        <taxon>Fungi incertae sedis</taxon>
        <taxon>Zoopagomycota</taxon>
        <taxon>Kickxellomycotina</taxon>
        <taxon>Harpellomycetes</taxon>
        <taxon>Harpellales</taxon>
        <taxon>Legeriomycetaceae</taxon>
        <taxon>Smittium</taxon>
    </lineage>
</organism>
<dbReference type="STRING" id="133381.A0A2T9Z9B4"/>
<protein>
    <submittedName>
        <fullName evidence="1">Uncharacterized protein</fullName>
    </submittedName>
</protein>
<reference evidence="1 2" key="1">
    <citation type="journal article" date="2018" name="MBio">
        <title>Comparative Genomics Reveals the Core Gene Toolbox for the Fungus-Insect Symbiosis.</title>
        <authorList>
            <person name="Wang Y."/>
            <person name="Stata M."/>
            <person name="Wang W."/>
            <person name="Stajich J.E."/>
            <person name="White M.M."/>
            <person name="Moncalvo J.M."/>
        </authorList>
    </citation>
    <scope>NUCLEOTIDE SEQUENCE [LARGE SCALE GENOMIC DNA]</scope>
    <source>
        <strain evidence="1 2">SC-DP-2</strain>
    </source>
</reference>
<gene>
    <name evidence="1" type="ORF">BB560_004419</name>
</gene>
<name>A0A2T9Z9B4_9FUNG</name>
<evidence type="ECO:0000313" key="2">
    <source>
        <dbReference type="Proteomes" id="UP000245609"/>
    </source>
</evidence>
<feature type="non-terminal residue" evidence="1">
    <location>
        <position position="1"/>
    </location>
</feature>
<sequence length="269" mass="30757">ELPLLENIRKMHSACKSRPGTSLSVLALVSQVYTVEQLKDFGFEFSSNQYYLSRKNASEDSFTLVGYERHSSTSKTKRTDVCNICAAGEKIKKKYDMAKGNENASLEQIMRLREFEEVNLWSDSGPHFKNADYLYSVCLGLPQIFSSMKFKLDYFMENHGKIDVDGHFGGSLEVVQRDPVSAFREKAQVSENIPDNSRVYNFQIYRKDAIRRLRIRAKNPDTDPSKYFNKILGSRLNEISGQTNMLLIGRTRLGQIQTSWDPRPGILKG</sequence>
<dbReference type="EMBL" id="MBFS01001307">
    <property type="protein sequence ID" value="PVV01174.1"/>
    <property type="molecule type" value="Genomic_DNA"/>
</dbReference>
<evidence type="ECO:0000313" key="1">
    <source>
        <dbReference type="EMBL" id="PVV01174.1"/>
    </source>
</evidence>
<dbReference type="AlphaFoldDB" id="A0A2T9Z9B4"/>
<dbReference type="Proteomes" id="UP000245609">
    <property type="component" value="Unassembled WGS sequence"/>
</dbReference>
<accession>A0A2T9Z9B4</accession>